<gene>
    <name evidence="3" type="ORF">GCM10023314_10890</name>
</gene>
<organism evidence="3 4">
    <name type="scientific">Algibacter agarivorans</name>
    <dbReference type="NCBI Taxonomy" id="1109741"/>
    <lineage>
        <taxon>Bacteria</taxon>
        <taxon>Pseudomonadati</taxon>
        <taxon>Bacteroidota</taxon>
        <taxon>Flavobacteriia</taxon>
        <taxon>Flavobacteriales</taxon>
        <taxon>Flavobacteriaceae</taxon>
        <taxon>Algibacter</taxon>
    </lineage>
</organism>
<sequence>MVEDNIGTPELKESIDTSQNTLDFLNRKGVVAKEMEQLITPKQTVKKVSIGLIGIGFELHFDWEKAKKSYSEALQQTKRAMGENNSLLAPKEPVQTKADLLALLNEYNAQGMSGLIIYQASYIAGDLALALANWLREHAIPLLSWSHDEVTGGRLTANRLCGQNFLLNILNGMEVKYSWVVNAPKSLQLDQVLDRFIRVVTAKKHLQNSTVLMIGGMRVPGFYDCELNELSISKHFGLGIDRVDIETVWRYGEKFAKKDIDKIVSKLINDENCGLSKVNERELFLSVRFSLAIADYARQGNYLGVALKNWPELFDNYKIAGDGAGALVQDLGIPISDESDMGGLITMVAINEITQGKALPTLMDLSILNAEENKLGMWHCGGSPTRLLRSGTKFEVRNHSILDNYDEAQSYGMLLEFLLEKGAVTIAKYQYPHASDMLSFEGKIIDSPMRFRGAYGEIVTQNVKASAVVGTILSKGLDHHWIVGRGHFQEDLKEFNHWANVQDIAFVNEGLSGRSIQKHLNY</sequence>
<dbReference type="Proteomes" id="UP001501302">
    <property type="component" value="Unassembled WGS sequence"/>
</dbReference>
<dbReference type="RefSeq" id="WP_345190670.1">
    <property type="nucleotide sequence ID" value="NZ_BAABJJ010000012.1"/>
</dbReference>
<dbReference type="SUPFAM" id="SSF53743">
    <property type="entry name" value="FucI/AraA N-terminal and middle domains"/>
    <property type="match status" value="1"/>
</dbReference>
<dbReference type="PANTHER" id="PTHR36120:SF1">
    <property type="entry name" value="L-FUCOSE ISOMERASE C-TERMINAL DOMAIN-CONTAINING PROTEIN"/>
    <property type="match status" value="1"/>
</dbReference>
<evidence type="ECO:0000256" key="2">
    <source>
        <dbReference type="ARBA" id="ARBA00023277"/>
    </source>
</evidence>
<keyword evidence="2" id="KW-0119">Carbohydrate metabolism</keyword>
<dbReference type="InterPro" id="IPR009015">
    <property type="entry name" value="Fucose_isomerase_N/cen_sf"/>
</dbReference>
<dbReference type="EMBL" id="BAABJJ010000012">
    <property type="protein sequence ID" value="GAA4939940.1"/>
    <property type="molecule type" value="Genomic_DNA"/>
</dbReference>
<accession>A0ABP9GFZ9</accession>
<evidence type="ECO:0000313" key="4">
    <source>
        <dbReference type="Proteomes" id="UP001501302"/>
    </source>
</evidence>
<protein>
    <submittedName>
        <fullName evidence="3">L-fucose isomerase-like protein</fullName>
    </submittedName>
</protein>
<keyword evidence="4" id="KW-1185">Reference proteome</keyword>
<dbReference type="PANTHER" id="PTHR36120">
    <property type="entry name" value="FUCOSE ISOMERASE"/>
    <property type="match status" value="1"/>
</dbReference>
<evidence type="ECO:0000313" key="3">
    <source>
        <dbReference type="EMBL" id="GAA4939940.1"/>
    </source>
</evidence>
<reference evidence="4" key="1">
    <citation type="journal article" date="2019" name="Int. J. Syst. Evol. Microbiol.">
        <title>The Global Catalogue of Microorganisms (GCM) 10K type strain sequencing project: providing services to taxonomists for standard genome sequencing and annotation.</title>
        <authorList>
            <consortium name="The Broad Institute Genomics Platform"/>
            <consortium name="The Broad Institute Genome Sequencing Center for Infectious Disease"/>
            <person name="Wu L."/>
            <person name="Ma J."/>
        </authorList>
    </citation>
    <scope>NUCLEOTIDE SEQUENCE [LARGE SCALE GENOMIC DNA]</scope>
    <source>
        <strain evidence="4">JCM 18285</strain>
    </source>
</reference>
<comment type="caution">
    <text evidence="3">The sequence shown here is derived from an EMBL/GenBank/DDBJ whole genome shotgun (WGS) entry which is preliminary data.</text>
</comment>
<keyword evidence="1" id="KW-0413">Isomerase</keyword>
<proteinExistence type="predicted"/>
<name>A0ABP9GFZ9_9FLAO</name>
<evidence type="ECO:0000256" key="1">
    <source>
        <dbReference type="ARBA" id="ARBA00023235"/>
    </source>
</evidence>